<evidence type="ECO:0000313" key="2">
    <source>
        <dbReference type="Proteomes" id="UP000727962"/>
    </source>
</evidence>
<comment type="caution">
    <text evidence="1">The sequence shown here is derived from an EMBL/GenBank/DDBJ whole genome shotgun (WGS) entry which is preliminary data.</text>
</comment>
<reference evidence="1" key="1">
    <citation type="submission" date="2020-07" db="EMBL/GenBank/DDBJ databases">
        <title>Huge and variable diversity of episymbiotic CPR bacteria and DPANN archaea in groundwater ecosystems.</title>
        <authorList>
            <person name="He C.Y."/>
            <person name="Keren R."/>
            <person name="Whittaker M."/>
            <person name="Farag I.F."/>
            <person name="Doudna J."/>
            <person name="Cate J.H.D."/>
            <person name="Banfield J.F."/>
        </authorList>
    </citation>
    <scope>NUCLEOTIDE SEQUENCE</scope>
    <source>
        <strain evidence="1">NC_groundwater_17_Pr7_B-0.1um_64_12</strain>
    </source>
</reference>
<name>A0A931PU89_FIMGI</name>
<dbReference type="Gene3D" id="3.30.70.1280">
    <property type="entry name" value="SP0830-like domains"/>
    <property type="match status" value="1"/>
</dbReference>
<sequence>MTSWVALLRAINVGGRNRVPMAELRDLAVGLGFGRVRTWLQSGNLVFSDDGKSPGEIEATLGRAIEERLSLKVDVVVRSASELAGVIRSNPFATAAESDPSHLLVMFLKATPLQEKLEALRDSIRGPELIEAQGHHLYLVYPAGIGTSKLTNAVIESKLGVRGTARNWNTVLKLADLGGAATD</sequence>
<proteinExistence type="predicted"/>
<dbReference type="SUPFAM" id="SSF160379">
    <property type="entry name" value="SP0830-like"/>
    <property type="match status" value="1"/>
</dbReference>
<dbReference type="AlphaFoldDB" id="A0A931PU89"/>
<dbReference type="PIRSF" id="PIRSF008502">
    <property type="entry name" value="UCP008502"/>
    <property type="match status" value="1"/>
</dbReference>
<evidence type="ECO:0000313" key="1">
    <source>
        <dbReference type="EMBL" id="MBI1756297.1"/>
    </source>
</evidence>
<dbReference type="InterPro" id="IPR012545">
    <property type="entry name" value="DUF1697"/>
</dbReference>
<protein>
    <submittedName>
        <fullName evidence="1">DUF1697 domain-containing protein</fullName>
    </submittedName>
</protein>
<accession>A0A931PU89</accession>
<dbReference type="Pfam" id="PF08002">
    <property type="entry name" value="DUF1697"/>
    <property type="match status" value="1"/>
</dbReference>
<dbReference type="PANTHER" id="PTHR36439:SF1">
    <property type="entry name" value="DUF1697 DOMAIN-CONTAINING PROTEIN"/>
    <property type="match status" value="1"/>
</dbReference>
<gene>
    <name evidence="1" type="ORF">HYR64_04225</name>
</gene>
<dbReference type="EMBL" id="JACOSL010000027">
    <property type="protein sequence ID" value="MBI1756297.1"/>
    <property type="molecule type" value="Genomic_DNA"/>
</dbReference>
<dbReference type="Proteomes" id="UP000727962">
    <property type="component" value="Unassembled WGS sequence"/>
</dbReference>
<organism evidence="1 2">
    <name type="scientific">Fimbriimonas ginsengisoli</name>
    <dbReference type="NCBI Taxonomy" id="1005039"/>
    <lineage>
        <taxon>Bacteria</taxon>
        <taxon>Bacillati</taxon>
        <taxon>Armatimonadota</taxon>
        <taxon>Fimbriimonadia</taxon>
        <taxon>Fimbriimonadales</taxon>
        <taxon>Fimbriimonadaceae</taxon>
        <taxon>Fimbriimonas</taxon>
    </lineage>
</organism>
<dbReference type="PANTHER" id="PTHR36439">
    <property type="entry name" value="BLL4334 PROTEIN"/>
    <property type="match status" value="1"/>
</dbReference>